<proteinExistence type="predicted"/>
<name>A0A9P0MU10_NEZVI</name>
<protein>
    <submittedName>
        <fullName evidence="1">Uncharacterized protein</fullName>
    </submittedName>
</protein>
<dbReference type="EMBL" id="OV725082">
    <property type="protein sequence ID" value="CAH1404455.1"/>
    <property type="molecule type" value="Genomic_DNA"/>
</dbReference>
<accession>A0A9P0MU10</accession>
<evidence type="ECO:0000313" key="2">
    <source>
        <dbReference type="Proteomes" id="UP001152798"/>
    </source>
</evidence>
<gene>
    <name evidence="1" type="ORF">NEZAVI_LOCUS12862</name>
</gene>
<dbReference type="AlphaFoldDB" id="A0A9P0MU10"/>
<keyword evidence="2" id="KW-1185">Reference proteome</keyword>
<dbReference type="Proteomes" id="UP001152798">
    <property type="component" value="Chromosome 6"/>
</dbReference>
<reference evidence="1" key="1">
    <citation type="submission" date="2022-01" db="EMBL/GenBank/DDBJ databases">
        <authorList>
            <person name="King R."/>
        </authorList>
    </citation>
    <scope>NUCLEOTIDE SEQUENCE</scope>
</reference>
<evidence type="ECO:0000313" key="1">
    <source>
        <dbReference type="EMBL" id="CAH1404455.1"/>
    </source>
</evidence>
<sequence length="107" mass="11986">MGTERYFIEKRYSPLHYLSNSKYISLGLLYLDTEGHEQLLRYGGGGNNLLNELGGALRLSECSSRPERASSHINAAPEQPHIGARCGYAMLGSRNWFSLRLLRNGGR</sequence>
<organism evidence="1 2">
    <name type="scientific">Nezara viridula</name>
    <name type="common">Southern green stink bug</name>
    <name type="synonym">Cimex viridulus</name>
    <dbReference type="NCBI Taxonomy" id="85310"/>
    <lineage>
        <taxon>Eukaryota</taxon>
        <taxon>Metazoa</taxon>
        <taxon>Ecdysozoa</taxon>
        <taxon>Arthropoda</taxon>
        <taxon>Hexapoda</taxon>
        <taxon>Insecta</taxon>
        <taxon>Pterygota</taxon>
        <taxon>Neoptera</taxon>
        <taxon>Paraneoptera</taxon>
        <taxon>Hemiptera</taxon>
        <taxon>Heteroptera</taxon>
        <taxon>Panheteroptera</taxon>
        <taxon>Pentatomomorpha</taxon>
        <taxon>Pentatomoidea</taxon>
        <taxon>Pentatomidae</taxon>
        <taxon>Pentatominae</taxon>
        <taxon>Nezara</taxon>
    </lineage>
</organism>